<name>J3LPQ0_ORYBR</name>
<reference evidence="1" key="2">
    <citation type="submission" date="2013-04" db="UniProtKB">
        <authorList>
            <consortium name="EnsemblPlants"/>
        </authorList>
    </citation>
    <scope>IDENTIFICATION</scope>
</reference>
<protein>
    <submittedName>
        <fullName evidence="1">Uncharacterized protein</fullName>
    </submittedName>
</protein>
<proteinExistence type="predicted"/>
<dbReference type="AlphaFoldDB" id="J3LPQ0"/>
<accession>J3LPQ0</accession>
<dbReference type="Proteomes" id="UP000006038">
    <property type="component" value="Chromosome 3"/>
</dbReference>
<dbReference type="Gramene" id="OB03G30260.1">
    <property type="protein sequence ID" value="OB03G30260.1"/>
    <property type="gene ID" value="OB03G30260"/>
</dbReference>
<keyword evidence="2" id="KW-1185">Reference proteome</keyword>
<sequence>VLAVAAHEDGDQEVLAVDFDAYSEHDASLIFFTRFVADKEAFILLKLFKIF</sequence>
<reference evidence="1" key="1">
    <citation type="journal article" date="2013" name="Nat. Commun.">
        <title>Whole-genome sequencing of Oryza brachyantha reveals mechanisms underlying Oryza genome evolution.</title>
        <authorList>
            <person name="Chen J."/>
            <person name="Huang Q."/>
            <person name="Gao D."/>
            <person name="Wang J."/>
            <person name="Lang Y."/>
            <person name="Liu T."/>
            <person name="Li B."/>
            <person name="Bai Z."/>
            <person name="Luis Goicoechea J."/>
            <person name="Liang C."/>
            <person name="Chen C."/>
            <person name="Zhang W."/>
            <person name="Sun S."/>
            <person name="Liao Y."/>
            <person name="Zhang X."/>
            <person name="Yang L."/>
            <person name="Song C."/>
            <person name="Wang M."/>
            <person name="Shi J."/>
            <person name="Liu G."/>
            <person name="Liu J."/>
            <person name="Zhou H."/>
            <person name="Zhou W."/>
            <person name="Yu Q."/>
            <person name="An N."/>
            <person name="Chen Y."/>
            <person name="Cai Q."/>
            <person name="Wang B."/>
            <person name="Liu B."/>
            <person name="Min J."/>
            <person name="Huang Y."/>
            <person name="Wu H."/>
            <person name="Li Z."/>
            <person name="Zhang Y."/>
            <person name="Yin Y."/>
            <person name="Song W."/>
            <person name="Jiang J."/>
            <person name="Jackson S.A."/>
            <person name="Wing R.A."/>
            <person name="Wang J."/>
            <person name="Chen M."/>
        </authorList>
    </citation>
    <scope>NUCLEOTIDE SEQUENCE [LARGE SCALE GENOMIC DNA]</scope>
    <source>
        <strain evidence="1">cv. IRGC 101232</strain>
    </source>
</reference>
<dbReference type="EnsemblPlants" id="OB03G30260.1">
    <property type="protein sequence ID" value="OB03G30260.1"/>
    <property type="gene ID" value="OB03G30260"/>
</dbReference>
<dbReference type="HOGENOM" id="CLU_3112592_0_0_1"/>
<evidence type="ECO:0000313" key="2">
    <source>
        <dbReference type="Proteomes" id="UP000006038"/>
    </source>
</evidence>
<organism evidence="1">
    <name type="scientific">Oryza brachyantha</name>
    <name type="common">malo sina</name>
    <dbReference type="NCBI Taxonomy" id="4533"/>
    <lineage>
        <taxon>Eukaryota</taxon>
        <taxon>Viridiplantae</taxon>
        <taxon>Streptophyta</taxon>
        <taxon>Embryophyta</taxon>
        <taxon>Tracheophyta</taxon>
        <taxon>Spermatophyta</taxon>
        <taxon>Magnoliopsida</taxon>
        <taxon>Liliopsida</taxon>
        <taxon>Poales</taxon>
        <taxon>Poaceae</taxon>
        <taxon>BOP clade</taxon>
        <taxon>Oryzoideae</taxon>
        <taxon>Oryzeae</taxon>
        <taxon>Oryzinae</taxon>
        <taxon>Oryza</taxon>
    </lineage>
</organism>
<evidence type="ECO:0000313" key="1">
    <source>
        <dbReference type="EnsemblPlants" id="OB03G30260.1"/>
    </source>
</evidence>